<comment type="caution">
    <text evidence="1">The sequence shown here is derived from an EMBL/GenBank/DDBJ whole genome shotgun (WGS) entry which is preliminary data.</text>
</comment>
<dbReference type="Proteomes" id="UP001596244">
    <property type="component" value="Unassembled WGS sequence"/>
</dbReference>
<evidence type="ECO:0000313" key="1">
    <source>
        <dbReference type="EMBL" id="MFC6146287.1"/>
    </source>
</evidence>
<organism evidence="1 2">
    <name type="scientific">Corynebacterium nasicanis</name>
    <dbReference type="NCBI Taxonomy" id="1448267"/>
    <lineage>
        <taxon>Bacteria</taxon>
        <taxon>Bacillati</taxon>
        <taxon>Actinomycetota</taxon>
        <taxon>Actinomycetes</taxon>
        <taxon>Mycobacteriales</taxon>
        <taxon>Corynebacteriaceae</taxon>
        <taxon>Corynebacterium</taxon>
    </lineage>
</organism>
<name>A0ABW1QA84_9CORY</name>
<keyword evidence="2" id="KW-1185">Reference proteome</keyword>
<gene>
    <name evidence="1" type="ORF">ACFPUZ_05645</name>
</gene>
<proteinExistence type="predicted"/>
<dbReference type="EMBL" id="JBHSQE010000003">
    <property type="protein sequence ID" value="MFC6146287.1"/>
    <property type="molecule type" value="Genomic_DNA"/>
</dbReference>
<accession>A0ABW1QA84</accession>
<sequence>MDAGLEAAQHTNIASTWSGVAGSVVTATYDLVAEICHTPLFGELQATSFADTQSKVDGT</sequence>
<reference evidence="2" key="1">
    <citation type="journal article" date="2019" name="Int. J. Syst. Evol. Microbiol.">
        <title>The Global Catalogue of Microorganisms (GCM) 10K type strain sequencing project: providing services to taxonomists for standard genome sequencing and annotation.</title>
        <authorList>
            <consortium name="The Broad Institute Genomics Platform"/>
            <consortium name="The Broad Institute Genome Sequencing Center for Infectious Disease"/>
            <person name="Wu L."/>
            <person name="Ma J."/>
        </authorList>
    </citation>
    <scope>NUCLEOTIDE SEQUENCE [LARGE SCALE GENOMIC DNA]</scope>
    <source>
        <strain evidence="2">CCUG 51943</strain>
    </source>
</reference>
<dbReference type="RefSeq" id="WP_377000722.1">
    <property type="nucleotide sequence ID" value="NZ_JBHSQE010000003.1"/>
</dbReference>
<protein>
    <submittedName>
        <fullName evidence="1">Uncharacterized protein</fullName>
    </submittedName>
</protein>
<evidence type="ECO:0000313" key="2">
    <source>
        <dbReference type="Proteomes" id="UP001596244"/>
    </source>
</evidence>